<dbReference type="STRING" id="1317124.DW2_15315"/>
<dbReference type="eggNOG" id="ENOG5032Y55">
    <property type="taxonomic scope" value="Bacteria"/>
</dbReference>
<dbReference type="OrthoDB" id="9789181at2"/>
<dbReference type="CDD" id="cd00156">
    <property type="entry name" value="REC"/>
    <property type="match status" value="1"/>
</dbReference>
<dbReference type="InterPro" id="IPR001789">
    <property type="entry name" value="Sig_transdc_resp-reg_receiver"/>
</dbReference>
<reference evidence="5" key="1">
    <citation type="submission" date="2013-04" db="EMBL/GenBank/DDBJ databases">
        <title>Thioclava sp. 13D2W-2 Genome Sequencing.</title>
        <authorList>
            <person name="Lai Q."/>
            <person name="Li G."/>
            <person name="Shao Z."/>
        </authorList>
    </citation>
    <scope>NUCLEOTIDE SEQUENCE [LARGE SCALE GENOMIC DNA]</scope>
    <source>
        <strain evidence="5">13D2W-2</strain>
    </source>
</reference>
<dbReference type="RefSeq" id="WP_038147920.1">
    <property type="nucleotide sequence ID" value="NZ_AQRC01000013.1"/>
</dbReference>
<dbReference type="SMART" id="SM00448">
    <property type="entry name" value="REC"/>
    <property type="match status" value="1"/>
</dbReference>
<proteinExistence type="predicted"/>
<evidence type="ECO:0000256" key="1">
    <source>
        <dbReference type="ARBA" id="ARBA00022553"/>
    </source>
</evidence>
<gene>
    <name evidence="4" type="ORF">DW2_15315</name>
</gene>
<dbReference type="PANTHER" id="PTHR44591">
    <property type="entry name" value="STRESS RESPONSE REGULATOR PROTEIN 1"/>
    <property type="match status" value="1"/>
</dbReference>
<dbReference type="AlphaFoldDB" id="A0A085TTQ4"/>
<feature type="modified residue" description="4-aspartylphosphate" evidence="2">
    <location>
        <position position="59"/>
    </location>
</feature>
<dbReference type="InterPro" id="IPR011006">
    <property type="entry name" value="CheY-like_superfamily"/>
</dbReference>
<name>A0A085TTQ4_9RHOB</name>
<dbReference type="Gene3D" id="3.40.50.2300">
    <property type="match status" value="1"/>
</dbReference>
<protein>
    <submittedName>
        <fullName evidence="4">Two-component system sensor protein</fullName>
    </submittedName>
</protein>
<dbReference type="GO" id="GO:0000160">
    <property type="term" value="P:phosphorelay signal transduction system"/>
    <property type="evidence" value="ECO:0007669"/>
    <property type="project" value="InterPro"/>
</dbReference>
<reference evidence="4 5" key="2">
    <citation type="journal article" date="2015" name="Antonie Van Leeuwenhoek">
        <title>Thioclava indica sp. nov., isolated from surface seawater of the Indian Ocean.</title>
        <authorList>
            <person name="Liu Y."/>
            <person name="Lai Q."/>
            <person name="Du J."/>
            <person name="Xu H."/>
            <person name="Jiang L."/>
            <person name="Shao Z."/>
        </authorList>
    </citation>
    <scope>NUCLEOTIDE SEQUENCE [LARGE SCALE GENOMIC DNA]</scope>
    <source>
        <strain evidence="4 5">13D2W-2</strain>
    </source>
</reference>
<dbReference type="PROSITE" id="PS50110">
    <property type="entry name" value="RESPONSE_REGULATORY"/>
    <property type="match status" value="1"/>
</dbReference>
<comment type="caution">
    <text evidence="4">The sequence shown here is derived from an EMBL/GenBank/DDBJ whole genome shotgun (WGS) entry which is preliminary data.</text>
</comment>
<dbReference type="PANTHER" id="PTHR44591:SF3">
    <property type="entry name" value="RESPONSE REGULATORY DOMAIN-CONTAINING PROTEIN"/>
    <property type="match status" value="1"/>
</dbReference>
<dbReference type="Proteomes" id="UP000028607">
    <property type="component" value="Unassembled WGS sequence"/>
</dbReference>
<sequence length="130" mass="14297">MANSSTARCLIVEDDAADRLMFERVFSRSKFPCRADFAETLALARRYLMGGSYSLIILDNTLRDGNGADFVAELAASERLASMPVAIISDWPSPFMFAKARARNVAAVMTKSEFSAERLEHLLAAVASRD</sequence>
<dbReference type="EMBL" id="AQRC01000013">
    <property type="protein sequence ID" value="KFE34101.1"/>
    <property type="molecule type" value="Genomic_DNA"/>
</dbReference>
<evidence type="ECO:0000313" key="4">
    <source>
        <dbReference type="EMBL" id="KFE34101.1"/>
    </source>
</evidence>
<dbReference type="PATRIC" id="fig|1317124.6.peg.3079"/>
<organism evidence="4 5">
    <name type="scientific">Thioclava atlantica</name>
    <dbReference type="NCBI Taxonomy" id="1317124"/>
    <lineage>
        <taxon>Bacteria</taxon>
        <taxon>Pseudomonadati</taxon>
        <taxon>Pseudomonadota</taxon>
        <taxon>Alphaproteobacteria</taxon>
        <taxon>Rhodobacterales</taxon>
        <taxon>Paracoccaceae</taxon>
        <taxon>Thioclava</taxon>
    </lineage>
</organism>
<accession>A0A085TTQ4</accession>
<evidence type="ECO:0000256" key="2">
    <source>
        <dbReference type="PROSITE-ProRule" id="PRU00169"/>
    </source>
</evidence>
<dbReference type="InterPro" id="IPR050595">
    <property type="entry name" value="Bact_response_regulator"/>
</dbReference>
<feature type="domain" description="Response regulatory" evidence="3">
    <location>
        <begin position="8"/>
        <end position="126"/>
    </location>
</feature>
<keyword evidence="5" id="KW-1185">Reference proteome</keyword>
<dbReference type="SUPFAM" id="SSF52172">
    <property type="entry name" value="CheY-like"/>
    <property type="match status" value="1"/>
</dbReference>
<evidence type="ECO:0000259" key="3">
    <source>
        <dbReference type="PROSITE" id="PS50110"/>
    </source>
</evidence>
<evidence type="ECO:0000313" key="5">
    <source>
        <dbReference type="Proteomes" id="UP000028607"/>
    </source>
</evidence>
<keyword evidence="1 2" id="KW-0597">Phosphoprotein</keyword>
<dbReference type="Pfam" id="PF00072">
    <property type="entry name" value="Response_reg"/>
    <property type="match status" value="1"/>
</dbReference>